<name>A0A7W9ZGG0_NOVIT</name>
<comment type="caution">
    <text evidence="1">The sequence shown here is derived from an EMBL/GenBank/DDBJ whole genome shotgun (WGS) entry which is preliminary data.</text>
</comment>
<sequence>MVVLNAKEGKYYSLVLSGRDLWERLAEPVQVSALCADLAAVYAADPQDIERETLEFLAYLHSAGLIRVC</sequence>
<proteinExistence type="predicted"/>
<gene>
    <name evidence="1" type="ORF">FHS48_002476</name>
</gene>
<dbReference type="Proteomes" id="UP000544872">
    <property type="component" value="Unassembled WGS sequence"/>
</dbReference>
<evidence type="ECO:0000313" key="1">
    <source>
        <dbReference type="EMBL" id="MBB6211041.1"/>
    </source>
</evidence>
<dbReference type="InterPro" id="IPR008792">
    <property type="entry name" value="PQQD"/>
</dbReference>
<evidence type="ECO:0008006" key="3">
    <source>
        <dbReference type="Google" id="ProtNLM"/>
    </source>
</evidence>
<protein>
    <recommendedName>
        <fullName evidence="3">PqqD family protein</fullName>
    </recommendedName>
</protein>
<accession>A0A7W9ZGG0</accession>
<dbReference type="AlphaFoldDB" id="A0A7W9ZGG0"/>
<dbReference type="Pfam" id="PF05402">
    <property type="entry name" value="PqqD"/>
    <property type="match status" value="1"/>
</dbReference>
<keyword evidence="2" id="KW-1185">Reference proteome</keyword>
<organism evidence="1 2">
    <name type="scientific">Novispirillum itersonii</name>
    <name type="common">Aquaspirillum itersonii</name>
    <dbReference type="NCBI Taxonomy" id="189"/>
    <lineage>
        <taxon>Bacteria</taxon>
        <taxon>Pseudomonadati</taxon>
        <taxon>Pseudomonadota</taxon>
        <taxon>Alphaproteobacteria</taxon>
        <taxon>Rhodospirillales</taxon>
        <taxon>Novispirillaceae</taxon>
        <taxon>Novispirillum</taxon>
    </lineage>
</organism>
<dbReference type="RefSeq" id="WP_184263865.1">
    <property type="nucleotide sequence ID" value="NZ_JACIIX010000009.1"/>
</dbReference>
<evidence type="ECO:0000313" key="2">
    <source>
        <dbReference type="Proteomes" id="UP000544872"/>
    </source>
</evidence>
<dbReference type="EMBL" id="JACIIX010000009">
    <property type="protein sequence ID" value="MBB6211041.1"/>
    <property type="molecule type" value="Genomic_DNA"/>
</dbReference>
<reference evidence="1 2" key="1">
    <citation type="submission" date="2020-08" db="EMBL/GenBank/DDBJ databases">
        <title>Genomic Encyclopedia of Type Strains, Phase IV (KMG-IV): sequencing the most valuable type-strain genomes for metagenomic binning, comparative biology and taxonomic classification.</title>
        <authorList>
            <person name="Goeker M."/>
        </authorList>
    </citation>
    <scope>NUCLEOTIDE SEQUENCE [LARGE SCALE GENOMIC DNA]</scope>
    <source>
        <strain evidence="1 2">DSM 11590</strain>
    </source>
</reference>
<dbReference type="Gene3D" id="1.10.10.1150">
    <property type="entry name" value="Coenzyme PQQ synthesis protein D (PqqD)"/>
    <property type="match status" value="1"/>
</dbReference>
<dbReference type="InterPro" id="IPR041881">
    <property type="entry name" value="PqqD_sf"/>
</dbReference>